<evidence type="ECO:0000313" key="1">
    <source>
        <dbReference type="EMBL" id="VDO89440.1"/>
    </source>
</evidence>
<gene>
    <name evidence="1" type="ORF">SMTD_LOCUS2768</name>
</gene>
<sequence length="151" mass="16696">MDGTVTMTSSISATYDTSWCTSTPFHSQNFSCAYNYSPALPPRQPVMFDPSPQRPMMPNVSYSSYGSPQFPLHMRSQLGCNWNAARPTYGYPVNGGAVQSFGMWPDGRPSVHSNGLAVTGPRFPFQSTLGKKYVFMYGSNIIEYLIYCISG</sequence>
<protein>
    <submittedName>
        <fullName evidence="1">Uncharacterized protein</fullName>
    </submittedName>
</protein>
<evidence type="ECO:0000313" key="2">
    <source>
        <dbReference type="Proteomes" id="UP000269396"/>
    </source>
</evidence>
<dbReference type="AlphaFoldDB" id="A0A183NKY2"/>
<proteinExistence type="predicted"/>
<dbReference type="STRING" id="31246.A0A183NKY2"/>
<name>A0A183NKY2_9TREM</name>
<accession>A0A183NKY2</accession>
<keyword evidence="2" id="KW-1185">Reference proteome</keyword>
<organism evidence="1 2">
    <name type="scientific">Schistosoma mattheei</name>
    <dbReference type="NCBI Taxonomy" id="31246"/>
    <lineage>
        <taxon>Eukaryota</taxon>
        <taxon>Metazoa</taxon>
        <taxon>Spiralia</taxon>
        <taxon>Lophotrochozoa</taxon>
        <taxon>Platyhelminthes</taxon>
        <taxon>Trematoda</taxon>
        <taxon>Digenea</taxon>
        <taxon>Strigeidida</taxon>
        <taxon>Schistosomatoidea</taxon>
        <taxon>Schistosomatidae</taxon>
        <taxon>Schistosoma</taxon>
    </lineage>
</organism>
<dbReference type="Proteomes" id="UP000269396">
    <property type="component" value="Unassembled WGS sequence"/>
</dbReference>
<reference evidence="1 2" key="1">
    <citation type="submission" date="2018-11" db="EMBL/GenBank/DDBJ databases">
        <authorList>
            <consortium name="Pathogen Informatics"/>
        </authorList>
    </citation>
    <scope>NUCLEOTIDE SEQUENCE [LARGE SCALE GENOMIC DNA]</scope>
    <source>
        <strain>Denwood</strain>
        <strain evidence="2">Zambia</strain>
    </source>
</reference>
<dbReference type="EMBL" id="UZAL01004177">
    <property type="protein sequence ID" value="VDO89440.1"/>
    <property type="molecule type" value="Genomic_DNA"/>
</dbReference>